<evidence type="ECO:0000313" key="2">
    <source>
        <dbReference type="EMBL" id="KYN31143.1"/>
    </source>
</evidence>
<dbReference type="EMBL" id="KQ981989">
    <property type="protein sequence ID" value="KYN31143.1"/>
    <property type="molecule type" value="Genomic_DNA"/>
</dbReference>
<accession>A0A195ESE0</accession>
<feature type="region of interest" description="Disordered" evidence="1">
    <location>
        <begin position="49"/>
        <end position="112"/>
    </location>
</feature>
<dbReference type="AlphaFoldDB" id="A0A195ESE0"/>
<organism evidence="2 3">
    <name type="scientific">Trachymyrmex septentrionalis</name>
    <dbReference type="NCBI Taxonomy" id="34720"/>
    <lineage>
        <taxon>Eukaryota</taxon>
        <taxon>Metazoa</taxon>
        <taxon>Ecdysozoa</taxon>
        <taxon>Arthropoda</taxon>
        <taxon>Hexapoda</taxon>
        <taxon>Insecta</taxon>
        <taxon>Pterygota</taxon>
        <taxon>Neoptera</taxon>
        <taxon>Endopterygota</taxon>
        <taxon>Hymenoptera</taxon>
        <taxon>Apocrita</taxon>
        <taxon>Aculeata</taxon>
        <taxon>Formicoidea</taxon>
        <taxon>Formicidae</taxon>
        <taxon>Myrmicinae</taxon>
        <taxon>Trachymyrmex</taxon>
    </lineage>
</organism>
<dbReference type="Proteomes" id="UP000078541">
    <property type="component" value="Unassembled WGS sequence"/>
</dbReference>
<proteinExistence type="predicted"/>
<evidence type="ECO:0000313" key="3">
    <source>
        <dbReference type="Proteomes" id="UP000078541"/>
    </source>
</evidence>
<sequence>MSGFIPNKHHLREVLLHWKSTAEIYHLLEKVLRTLWLGRLTAQMQTMLTTRGDDDHHSVADQADRIAKRDRKQNSVHGNRGTTTDEGIGSQRSCGKTAEASSSIKDTGRKDG</sequence>
<name>A0A195ESE0_9HYME</name>
<protein>
    <submittedName>
        <fullName evidence="2">Uncharacterized protein</fullName>
    </submittedName>
</protein>
<feature type="compositionally biased region" description="Basic and acidic residues" evidence="1">
    <location>
        <begin position="51"/>
        <end position="67"/>
    </location>
</feature>
<evidence type="ECO:0000256" key="1">
    <source>
        <dbReference type="SAM" id="MobiDB-lite"/>
    </source>
</evidence>
<keyword evidence="3" id="KW-1185">Reference proteome</keyword>
<reference evidence="2 3" key="1">
    <citation type="submission" date="2016-03" db="EMBL/GenBank/DDBJ databases">
        <title>Trachymyrmex septentrionalis WGS genome.</title>
        <authorList>
            <person name="Nygaard S."/>
            <person name="Hu H."/>
            <person name="Boomsma J."/>
            <person name="Zhang G."/>
        </authorList>
    </citation>
    <scope>NUCLEOTIDE SEQUENCE [LARGE SCALE GENOMIC DNA]</scope>
    <source>
        <strain evidence="2">Tsep2-gDNA-1</strain>
        <tissue evidence="2">Whole body</tissue>
    </source>
</reference>
<gene>
    <name evidence="2" type="ORF">ALC56_14530</name>
</gene>
<feature type="compositionally biased region" description="Polar residues" evidence="1">
    <location>
        <begin position="75"/>
        <end position="105"/>
    </location>
</feature>